<dbReference type="Gene3D" id="1.10.1660.10">
    <property type="match status" value="1"/>
</dbReference>
<evidence type="ECO:0000313" key="8">
    <source>
        <dbReference type="EMBL" id="MFC3149328.1"/>
    </source>
</evidence>
<dbReference type="InterPro" id="IPR009061">
    <property type="entry name" value="DNA-bd_dom_put_sf"/>
</dbReference>
<evidence type="ECO:0000256" key="4">
    <source>
        <dbReference type="ARBA" id="ARBA00023125"/>
    </source>
</evidence>
<keyword evidence="9" id="KW-1185">Reference proteome</keyword>
<dbReference type="InterPro" id="IPR047057">
    <property type="entry name" value="MerR_fam"/>
</dbReference>
<sequence length="147" mass="16212">MNTSAPAAVTIGQAAADTGVSAKMIRHYESLGLLGGIARTDGGYRTYGASELHTLRFIRRARDLGFSIEEIRQLLSLWQDKQRASREVRQVATKHVAELEQRIAQLQAMRETLVTLMHGCSGDDRPSCPILNDLAGESCASREHHCH</sequence>
<dbReference type="RefSeq" id="WP_377305997.1">
    <property type="nucleotide sequence ID" value="NZ_CP180191.1"/>
</dbReference>
<organism evidence="8 9">
    <name type="scientific">Piscinibacterium candidicorallinum</name>
    <dbReference type="NCBI Taxonomy" id="1793872"/>
    <lineage>
        <taxon>Bacteria</taxon>
        <taxon>Pseudomonadati</taxon>
        <taxon>Pseudomonadota</taxon>
        <taxon>Betaproteobacteria</taxon>
        <taxon>Burkholderiales</taxon>
        <taxon>Piscinibacterium</taxon>
    </lineage>
</organism>
<dbReference type="PRINTS" id="PR00040">
    <property type="entry name" value="HTHMERR"/>
</dbReference>
<dbReference type="InterPro" id="IPR000551">
    <property type="entry name" value="MerR-type_HTH_dom"/>
</dbReference>
<evidence type="ECO:0000259" key="7">
    <source>
        <dbReference type="PROSITE" id="PS50937"/>
    </source>
</evidence>
<evidence type="ECO:0000313" key="9">
    <source>
        <dbReference type="Proteomes" id="UP001595556"/>
    </source>
</evidence>
<name>A0ABV7H5Z5_9BURK</name>
<dbReference type="NCBIfam" id="TIGR02044">
    <property type="entry name" value="CueR"/>
    <property type="match status" value="1"/>
</dbReference>
<dbReference type="SUPFAM" id="SSF46955">
    <property type="entry name" value="Putative DNA-binding domain"/>
    <property type="match status" value="1"/>
</dbReference>
<dbReference type="EMBL" id="JBHRTI010000010">
    <property type="protein sequence ID" value="MFC3149328.1"/>
    <property type="molecule type" value="Genomic_DNA"/>
</dbReference>
<dbReference type="SMART" id="SM00422">
    <property type="entry name" value="HTH_MERR"/>
    <property type="match status" value="1"/>
</dbReference>
<keyword evidence="3" id="KW-0805">Transcription regulation</keyword>
<evidence type="ECO:0000256" key="3">
    <source>
        <dbReference type="ARBA" id="ARBA00023015"/>
    </source>
</evidence>
<dbReference type="PANTHER" id="PTHR30204">
    <property type="entry name" value="REDOX-CYCLING DRUG-SENSING TRANSCRIPTIONAL ACTIVATOR SOXR"/>
    <property type="match status" value="1"/>
</dbReference>
<evidence type="ECO:0000256" key="6">
    <source>
        <dbReference type="SAM" id="Coils"/>
    </source>
</evidence>
<reference evidence="9" key="1">
    <citation type="journal article" date="2019" name="Int. J. Syst. Evol. Microbiol.">
        <title>The Global Catalogue of Microorganisms (GCM) 10K type strain sequencing project: providing services to taxonomists for standard genome sequencing and annotation.</title>
        <authorList>
            <consortium name="The Broad Institute Genomics Platform"/>
            <consortium name="The Broad Institute Genome Sequencing Center for Infectious Disease"/>
            <person name="Wu L."/>
            <person name="Ma J."/>
        </authorList>
    </citation>
    <scope>NUCLEOTIDE SEQUENCE [LARGE SCALE GENOMIC DNA]</scope>
    <source>
        <strain evidence="9">KCTC 52168</strain>
    </source>
</reference>
<dbReference type="PROSITE" id="PS00552">
    <property type="entry name" value="HTH_MERR_1"/>
    <property type="match status" value="1"/>
</dbReference>
<protein>
    <submittedName>
        <fullName evidence="8">Cu(I)-responsive transcriptional regulator</fullName>
    </submittedName>
</protein>
<keyword evidence="2" id="KW-0963">Cytoplasm</keyword>
<comment type="subcellular location">
    <subcellularLocation>
        <location evidence="1">Cytoplasm</location>
    </subcellularLocation>
</comment>
<dbReference type="InterPro" id="IPR015358">
    <property type="entry name" value="Tscrpt_reg_MerR_DNA-bd"/>
</dbReference>
<dbReference type="PROSITE" id="PS50937">
    <property type="entry name" value="HTH_MERR_2"/>
    <property type="match status" value="1"/>
</dbReference>
<comment type="caution">
    <text evidence="8">The sequence shown here is derived from an EMBL/GenBank/DDBJ whole genome shotgun (WGS) entry which is preliminary data.</text>
</comment>
<evidence type="ECO:0000256" key="2">
    <source>
        <dbReference type="ARBA" id="ARBA00022490"/>
    </source>
</evidence>
<dbReference type="PANTHER" id="PTHR30204:SF94">
    <property type="entry name" value="HEAVY METAL-DEPENDENT TRANSCRIPTIONAL REGULATOR HI_0293-RELATED"/>
    <property type="match status" value="1"/>
</dbReference>
<dbReference type="Pfam" id="PF00376">
    <property type="entry name" value="MerR"/>
    <property type="match status" value="1"/>
</dbReference>
<proteinExistence type="predicted"/>
<dbReference type="CDD" id="cd01108">
    <property type="entry name" value="HTH_CueR"/>
    <property type="match status" value="1"/>
</dbReference>
<accession>A0ABV7H5Z5</accession>
<feature type="domain" description="HTH merR-type" evidence="7">
    <location>
        <begin position="8"/>
        <end position="77"/>
    </location>
</feature>
<dbReference type="Proteomes" id="UP001595556">
    <property type="component" value="Unassembled WGS sequence"/>
</dbReference>
<feature type="coiled-coil region" evidence="6">
    <location>
        <begin position="89"/>
        <end position="116"/>
    </location>
</feature>
<evidence type="ECO:0000256" key="1">
    <source>
        <dbReference type="ARBA" id="ARBA00004496"/>
    </source>
</evidence>
<keyword evidence="5" id="KW-0804">Transcription</keyword>
<evidence type="ECO:0000256" key="5">
    <source>
        <dbReference type="ARBA" id="ARBA00023163"/>
    </source>
</evidence>
<gene>
    <name evidence="8" type="primary">cueR</name>
    <name evidence="8" type="ORF">ACFOEN_17025</name>
</gene>
<dbReference type="Pfam" id="PF09278">
    <property type="entry name" value="MerR-DNA-bind"/>
    <property type="match status" value="1"/>
</dbReference>
<keyword evidence="6" id="KW-0175">Coiled coil</keyword>
<dbReference type="InterPro" id="IPR011789">
    <property type="entry name" value="CueR"/>
</dbReference>
<keyword evidence="4" id="KW-0238">DNA-binding</keyword>